<feature type="compositionally biased region" description="Basic and acidic residues" evidence="1">
    <location>
        <begin position="37"/>
        <end position="50"/>
    </location>
</feature>
<dbReference type="AlphaFoldDB" id="A0A819YPN5"/>
<sequence>LCNPIHRAQYRHTGEPDFLIPCRNQKKCQHLTDQHRIKYSHGEPVKEPINKTHGKASSSSSSS</sequence>
<reference evidence="2" key="1">
    <citation type="submission" date="2021-02" db="EMBL/GenBank/DDBJ databases">
        <authorList>
            <person name="Nowell W R."/>
        </authorList>
    </citation>
    <scope>NUCLEOTIDE SEQUENCE</scope>
</reference>
<organism evidence="2 3">
    <name type="scientific">Rotaria magnacalcarata</name>
    <dbReference type="NCBI Taxonomy" id="392030"/>
    <lineage>
        <taxon>Eukaryota</taxon>
        <taxon>Metazoa</taxon>
        <taxon>Spiralia</taxon>
        <taxon>Gnathifera</taxon>
        <taxon>Rotifera</taxon>
        <taxon>Eurotatoria</taxon>
        <taxon>Bdelloidea</taxon>
        <taxon>Philodinida</taxon>
        <taxon>Philodinidae</taxon>
        <taxon>Rotaria</taxon>
    </lineage>
</organism>
<name>A0A819YPN5_9BILA</name>
<comment type="caution">
    <text evidence="2">The sequence shown here is derived from an EMBL/GenBank/DDBJ whole genome shotgun (WGS) entry which is preliminary data.</text>
</comment>
<dbReference type="EMBL" id="CAJOBG010005540">
    <property type="protein sequence ID" value="CAF4156827.1"/>
    <property type="molecule type" value="Genomic_DNA"/>
</dbReference>
<dbReference type="Proteomes" id="UP000663866">
    <property type="component" value="Unassembled WGS sequence"/>
</dbReference>
<keyword evidence="3" id="KW-1185">Reference proteome</keyword>
<feature type="non-terminal residue" evidence="2">
    <location>
        <position position="1"/>
    </location>
</feature>
<evidence type="ECO:0000256" key="1">
    <source>
        <dbReference type="SAM" id="MobiDB-lite"/>
    </source>
</evidence>
<evidence type="ECO:0000313" key="3">
    <source>
        <dbReference type="Proteomes" id="UP000663866"/>
    </source>
</evidence>
<feature type="region of interest" description="Disordered" evidence="1">
    <location>
        <begin position="37"/>
        <end position="63"/>
    </location>
</feature>
<gene>
    <name evidence="2" type="ORF">OVN521_LOCUS23908</name>
</gene>
<evidence type="ECO:0000313" key="2">
    <source>
        <dbReference type="EMBL" id="CAF4156827.1"/>
    </source>
</evidence>
<accession>A0A819YPN5</accession>
<protein>
    <submittedName>
        <fullName evidence="2">Uncharacterized protein</fullName>
    </submittedName>
</protein>
<proteinExistence type="predicted"/>